<keyword evidence="1" id="KW-0560">Oxidoreductase</keyword>
<comment type="cofactor">
    <cofactor evidence="1">
        <name>thiamine diphosphate</name>
        <dbReference type="ChEBI" id="CHEBI:58937"/>
    </cofactor>
</comment>
<sequence>MTLVDPLHAPTIPIYRVTDSAGKFVDSSQDPNFDKEFAIDVYRKMSVLEQMDKILYDAQRQGRISFYMTNFGEENDDIQKALSVTAGKGKQMPVHYGSLEHHFVTISSPLGTQISQAVGSAYAFKRRALNKFEINTLFQSK</sequence>
<evidence type="ECO:0000256" key="1">
    <source>
        <dbReference type="RuleBase" id="RU365014"/>
    </source>
</evidence>
<comment type="function">
    <text evidence="1">The branched-chain alpha-keto dehydrogenase complex catalyzes the overall conversion of alpha-keto acids to acyl-CoA and CO(2). It contains multiple copies of three enzymatic components: branched-chain alpha-keto acid decarboxylase (E1), lipoamide acyltransferase (E2) and lipoamide dehydrogenase (E3).</text>
</comment>
<dbReference type="EC" id="1.2.4.4" evidence="1"/>
<reference evidence="3" key="1">
    <citation type="submission" date="2022-11" db="UniProtKB">
        <authorList>
            <consortium name="WormBaseParasite"/>
        </authorList>
    </citation>
    <scope>IDENTIFICATION</scope>
</reference>
<dbReference type="GO" id="GO:0009083">
    <property type="term" value="P:branched-chain amino acid catabolic process"/>
    <property type="evidence" value="ECO:0007669"/>
    <property type="project" value="TreeGrafter"/>
</dbReference>
<evidence type="ECO:0000313" key="3">
    <source>
        <dbReference type="WBParaSite" id="PEQ_0001316101-mRNA-1"/>
    </source>
</evidence>
<comment type="catalytic activity">
    <reaction evidence="1">
        <text>N(6)-[(R)-lipoyl]-L-lysyl-[protein] + 3-methyl-2-oxobutanoate + H(+) = N(6)-[(R)-S(8)-2-methylpropanoyldihydrolipoyl]-L-lysyl-[protein] + CO2</text>
        <dbReference type="Rhea" id="RHEA:13457"/>
        <dbReference type="Rhea" id="RHEA-COMP:10474"/>
        <dbReference type="Rhea" id="RHEA-COMP:10497"/>
        <dbReference type="ChEBI" id="CHEBI:11851"/>
        <dbReference type="ChEBI" id="CHEBI:15378"/>
        <dbReference type="ChEBI" id="CHEBI:16526"/>
        <dbReference type="ChEBI" id="CHEBI:83099"/>
        <dbReference type="ChEBI" id="CHEBI:83142"/>
        <dbReference type="EC" id="1.2.4.4"/>
    </reaction>
</comment>
<dbReference type="InterPro" id="IPR050771">
    <property type="entry name" value="Alpha-ketoacid_DH_E1_comp"/>
</dbReference>
<keyword evidence="1" id="KW-0786">Thiamine pyrophosphate</keyword>
<dbReference type="GO" id="GO:0003863">
    <property type="term" value="F:branched-chain 2-oxo acid dehydrogenase activity"/>
    <property type="evidence" value="ECO:0007669"/>
    <property type="project" value="UniProtKB-EC"/>
</dbReference>
<dbReference type="AlphaFoldDB" id="A0A914SGP1"/>
<dbReference type="InterPro" id="IPR029061">
    <property type="entry name" value="THDP-binding"/>
</dbReference>
<name>A0A914SGP1_PAREQ</name>
<protein>
    <recommendedName>
        <fullName evidence="1">2-oxoisovalerate dehydrogenase subunit alpha</fullName>
        <ecNumber evidence="1">1.2.4.4</ecNumber>
    </recommendedName>
    <alternativeName>
        <fullName evidence="1">Branched-chain alpha-keto acid dehydrogenase E1 component alpha chain</fullName>
    </alternativeName>
</protein>
<dbReference type="PANTHER" id="PTHR43380:SF1">
    <property type="entry name" value="2-OXOISOVALERATE DEHYDROGENASE SUBUNIT ALPHA, MITOCHONDRIAL"/>
    <property type="match status" value="1"/>
</dbReference>
<keyword evidence="2" id="KW-1185">Reference proteome</keyword>
<dbReference type="Proteomes" id="UP000887564">
    <property type="component" value="Unplaced"/>
</dbReference>
<dbReference type="SUPFAM" id="SSF52518">
    <property type="entry name" value="Thiamin diphosphate-binding fold (THDP-binding)"/>
    <property type="match status" value="1"/>
</dbReference>
<dbReference type="PANTHER" id="PTHR43380">
    <property type="entry name" value="2-OXOISOVALERATE DEHYDROGENASE SUBUNIT ALPHA, MITOCHONDRIAL"/>
    <property type="match status" value="1"/>
</dbReference>
<evidence type="ECO:0000313" key="2">
    <source>
        <dbReference type="Proteomes" id="UP000887564"/>
    </source>
</evidence>
<dbReference type="Gene3D" id="3.40.50.970">
    <property type="match status" value="1"/>
</dbReference>
<organism evidence="2 3">
    <name type="scientific">Parascaris equorum</name>
    <name type="common">Equine roundworm</name>
    <dbReference type="NCBI Taxonomy" id="6256"/>
    <lineage>
        <taxon>Eukaryota</taxon>
        <taxon>Metazoa</taxon>
        <taxon>Ecdysozoa</taxon>
        <taxon>Nematoda</taxon>
        <taxon>Chromadorea</taxon>
        <taxon>Rhabditida</taxon>
        <taxon>Spirurina</taxon>
        <taxon>Ascaridomorpha</taxon>
        <taxon>Ascaridoidea</taxon>
        <taxon>Ascarididae</taxon>
        <taxon>Parascaris</taxon>
    </lineage>
</organism>
<comment type="similarity">
    <text evidence="1">Belongs to the BCKDHA family.</text>
</comment>
<dbReference type="WBParaSite" id="PEQ_0001316101-mRNA-1">
    <property type="protein sequence ID" value="PEQ_0001316101-mRNA-1"/>
    <property type="gene ID" value="PEQ_0001316101"/>
</dbReference>
<accession>A0A914SGP1</accession>
<proteinExistence type="inferred from homology"/>